<evidence type="ECO:0000313" key="14">
    <source>
        <dbReference type="EMBL" id="PRD16841.1"/>
    </source>
</evidence>
<evidence type="ECO:0000256" key="5">
    <source>
        <dbReference type="ARBA" id="ARBA00022692"/>
    </source>
</evidence>
<accession>A0A2S9IGC0</accession>
<dbReference type="Gene3D" id="3.30.1890.10">
    <property type="entry name" value="FepE-like"/>
    <property type="match status" value="1"/>
</dbReference>
<dbReference type="SUPFAM" id="SSF160355">
    <property type="entry name" value="Bacterial polysaccharide co-polymerase-like"/>
    <property type="match status" value="1"/>
</dbReference>
<dbReference type="InterPro" id="IPR003856">
    <property type="entry name" value="LPS_length_determ_N"/>
</dbReference>
<dbReference type="PANTHER" id="PTHR32309:SF29">
    <property type="entry name" value="CHAIN LENGTH DETERMINANT PROTEIN"/>
    <property type="match status" value="1"/>
</dbReference>
<dbReference type="GO" id="GO:0004713">
    <property type="term" value="F:protein tyrosine kinase activity"/>
    <property type="evidence" value="ECO:0007669"/>
    <property type="project" value="TreeGrafter"/>
</dbReference>
<evidence type="ECO:0000256" key="8">
    <source>
        <dbReference type="ARBA" id="ARBA00023136"/>
    </source>
</evidence>
<comment type="caution">
    <text evidence="14">The sequence shown here is derived from an EMBL/GenBank/DDBJ whole genome shotgun (WGS) entry which is preliminary data.</text>
</comment>
<evidence type="ECO:0000256" key="3">
    <source>
        <dbReference type="ARBA" id="ARBA00022475"/>
    </source>
</evidence>
<dbReference type="PANTHER" id="PTHR32309">
    <property type="entry name" value="TYROSINE-PROTEIN KINASE"/>
    <property type="match status" value="1"/>
</dbReference>
<keyword evidence="6" id="KW-0448">Lipopolysaccharide biosynthesis</keyword>
<keyword evidence="5 12" id="KW-0812">Transmembrane</keyword>
<comment type="pathway">
    <text evidence="2">Bacterial outer membrane biogenesis; lipopolysaccharide biosynthesis.</text>
</comment>
<dbReference type="RefSeq" id="WP_105591421.1">
    <property type="nucleotide sequence ID" value="NZ_PDET01000002.1"/>
</dbReference>
<evidence type="ECO:0000256" key="9">
    <source>
        <dbReference type="ARBA" id="ARBA00038118"/>
    </source>
</evidence>
<feature type="transmembrane region" description="Helical" evidence="12">
    <location>
        <begin position="40"/>
        <end position="58"/>
    </location>
</feature>
<evidence type="ECO:0000256" key="4">
    <source>
        <dbReference type="ARBA" id="ARBA00022519"/>
    </source>
</evidence>
<dbReference type="GO" id="GO:0009103">
    <property type="term" value="P:lipopolysaccharide biosynthetic process"/>
    <property type="evidence" value="ECO:0007669"/>
    <property type="project" value="UniProtKB-KW"/>
</dbReference>
<evidence type="ECO:0000256" key="2">
    <source>
        <dbReference type="ARBA" id="ARBA00004756"/>
    </source>
</evidence>
<dbReference type="NCBIfam" id="NF012015">
    <property type="entry name" value="PRK15471.1"/>
    <property type="match status" value="1"/>
</dbReference>
<feature type="domain" description="Polysaccharide chain length determinant N-terminal" evidence="13">
    <location>
        <begin position="23"/>
        <end position="102"/>
    </location>
</feature>
<evidence type="ECO:0000256" key="10">
    <source>
        <dbReference type="ARBA" id="ARBA00039982"/>
    </source>
</evidence>
<comment type="subcellular location">
    <subcellularLocation>
        <location evidence="1">Cell inner membrane</location>
        <topology evidence="1">Multi-pass membrane protein</topology>
    </subcellularLocation>
</comment>
<gene>
    <name evidence="14" type="ORF">CQW29_04025</name>
</gene>
<evidence type="ECO:0000256" key="11">
    <source>
        <dbReference type="ARBA" id="ARBA00042235"/>
    </source>
</evidence>
<organism evidence="14 15">
    <name type="scientific">Pantoea coffeiphila</name>
    <dbReference type="NCBI Taxonomy" id="1465635"/>
    <lineage>
        <taxon>Bacteria</taxon>
        <taxon>Pseudomonadati</taxon>
        <taxon>Pseudomonadota</taxon>
        <taxon>Gammaproteobacteria</taxon>
        <taxon>Enterobacterales</taxon>
        <taxon>Erwiniaceae</taxon>
        <taxon>Pantoea</taxon>
    </lineage>
</organism>
<feature type="transmembrane region" description="Helical" evidence="12">
    <location>
        <begin position="305"/>
        <end position="328"/>
    </location>
</feature>
<dbReference type="OrthoDB" id="6535795at2"/>
<comment type="similarity">
    <text evidence="9">Belongs to the WzzB/Cld/Rol family.</text>
</comment>
<keyword evidence="7 12" id="KW-1133">Transmembrane helix</keyword>
<evidence type="ECO:0000256" key="12">
    <source>
        <dbReference type="SAM" id="Phobius"/>
    </source>
</evidence>
<evidence type="ECO:0000256" key="1">
    <source>
        <dbReference type="ARBA" id="ARBA00004429"/>
    </source>
</evidence>
<dbReference type="InterPro" id="IPR050445">
    <property type="entry name" value="Bact_polysacc_biosynth/exp"/>
</dbReference>
<sequence length="338" mass="37689">MSRDSHSNSEQNPHHQNFYSRDEELGLLDILVQLWAGKKIIIASIVVTVLLALAYVLLAKEKWTSKAIVTLPAAGQVANYNAALSVLYAQSPQDKPAIGDLQQQLFNRFSGSISALSSELENLDEPLELKVQQVIKGSREPLRISFTAETAEQARKQLGEYIQRVNDDVVDDYGADIRRSMSVKTRELTDSLDTQKQVALDKKQQRIDVIKQSLKIAEASNITRSQLNQAEFLSDDTLYLLGTVSLQAMIANEATKPLPLDSAYYDTQRSLLAMTHLKIQVDNLQSFRYIAPADLPVRRDSPKRVLTVLLSIILGGIIGSGIVIGRVVSQQYRQRKQS</sequence>
<keyword evidence="15" id="KW-1185">Reference proteome</keyword>
<protein>
    <recommendedName>
        <fullName evidence="10">Chain length determinant protein</fullName>
    </recommendedName>
    <alternativeName>
        <fullName evidence="11">Polysaccharide antigen chain regulator</fullName>
    </alternativeName>
</protein>
<dbReference type="Pfam" id="PF02706">
    <property type="entry name" value="Wzz"/>
    <property type="match status" value="1"/>
</dbReference>
<keyword evidence="8 12" id="KW-0472">Membrane</keyword>
<name>A0A2S9IGC0_9GAMM</name>
<dbReference type="Proteomes" id="UP000239181">
    <property type="component" value="Unassembled WGS sequence"/>
</dbReference>
<evidence type="ECO:0000313" key="15">
    <source>
        <dbReference type="Proteomes" id="UP000239181"/>
    </source>
</evidence>
<reference evidence="14 15" key="1">
    <citation type="submission" date="2017-10" db="EMBL/GenBank/DDBJ databases">
        <title>Draft genome of two endophytic bacteria isolated from 'guarana' Paullinia cupana (Mart.) Ducke.</title>
        <authorList>
            <person name="Siqueira K.A."/>
            <person name="Liotti R.G."/>
            <person name="Mendes T.A."/>
            <person name="Soares M.A."/>
        </authorList>
    </citation>
    <scope>NUCLEOTIDE SEQUENCE [LARGE SCALE GENOMIC DNA]</scope>
    <source>
        <strain evidence="14 15">342</strain>
    </source>
</reference>
<keyword evidence="3" id="KW-1003">Cell membrane</keyword>
<evidence type="ECO:0000256" key="6">
    <source>
        <dbReference type="ARBA" id="ARBA00022985"/>
    </source>
</evidence>
<proteinExistence type="inferred from homology"/>
<keyword evidence="4" id="KW-0997">Cell inner membrane</keyword>
<dbReference type="AlphaFoldDB" id="A0A2S9IGC0"/>
<dbReference type="EMBL" id="PDET01000002">
    <property type="protein sequence ID" value="PRD16841.1"/>
    <property type="molecule type" value="Genomic_DNA"/>
</dbReference>
<evidence type="ECO:0000259" key="13">
    <source>
        <dbReference type="Pfam" id="PF02706"/>
    </source>
</evidence>
<evidence type="ECO:0000256" key="7">
    <source>
        <dbReference type="ARBA" id="ARBA00022989"/>
    </source>
</evidence>
<dbReference type="GO" id="GO:0005886">
    <property type="term" value="C:plasma membrane"/>
    <property type="evidence" value="ECO:0007669"/>
    <property type="project" value="UniProtKB-SubCell"/>
</dbReference>